<organism evidence="2 3">
    <name type="scientific">Sesamum alatum</name>
    <dbReference type="NCBI Taxonomy" id="300844"/>
    <lineage>
        <taxon>Eukaryota</taxon>
        <taxon>Viridiplantae</taxon>
        <taxon>Streptophyta</taxon>
        <taxon>Embryophyta</taxon>
        <taxon>Tracheophyta</taxon>
        <taxon>Spermatophyta</taxon>
        <taxon>Magnoliopsida</taxon>
        <taxon>eudicotyledons</taxon>
        <taxon>Gunneridae</taxon>
        <taxon>Pentapetalae</taxon>
        <taxon>asterids</taxon>
        <taxon>lamiids</taxon>
        <taxon>Lamiales</taxon>
        <taxon>Pedaliaceae</taxon>
        <taxon>Sesamum</taxon>
    </lineage>
</organism>
<dbReference type="GO" id="GO:0006108">
    <property type="term" value="P:malate metabolic process"/>
    <property type="evidence" value="ECO:0007669"/>
    <property type="project" value="TreeGrafter"/>
</dbReference>
<dbReference type="PANTHER" id="PTHR11444">
    <property type="entry name" value="ASPARTATEAMMONIA/ARGININOSUCCINATE/ADENYLOSUCCINATE LYASE"/>
    <property type="match status" value="1"/>
</dbReference>
<dbReference type="GO" id="GO:0006106">
    <property type="term" value="P:fumarate metabolic process"/>
    <property type="evidence" value="ECO:0007669"/>
    <property type="project" value="InterPro"/>
</dbReference>
<protein>
    <submittedName>
        <fullName evidence="2">Fumarate hydratase 1, mitochondrial</fullName>
    </submittedName>
</protein>
<dbReference type="InterPro" id="IPR008948">
    <property type="entry name" value="L-Aspartase-like"/>
</dbReference>
<evidence type="ECO:0000313" key="3">
    <source>
        <dbReference type="Proteomes" id="UP001293254"/>
    </source>
</evidence>
<keyword evidence="3" id="KW-1185">Reference proteome</keyword>
<dbReference type="GO" id="GO:0004333">
    <property type="term" value="F:fumarate hydratase activity"/>
    <property type="evidence" value="ECO:0007669"/>
    <property type="project" value="InterPro"/>
</dbReference>
<reference evidence="2" key="1">
    <citation type="submission" date="2020-06" db="EMBL/GenBank/DDBJ databases">
        <authorList>
            <person name="Li T."/>
            <person name="Hu X."/>
            <person name="Zhang T."/>
            <person name="Song X."/>
            <person name="Zhang H."/>
            <person name="Dai N."/>
            <person name="Sheng W."/>
            <person name="Hou X."/>
            <person name="Wei L."/>
        </authorList>
    </citation>
    <scope>NUCLEOTIDE SEQUENCE</scope>
    <source>
        <strain evidence="2">3651</strain>
        <tissue evidence="2">Leaf</tissue>
    </source>
</reference>
<dbReference type="InterPro" id="IPR022761">
    <property type="entry name" value="Fumarate_lyase_N"/>
</dbReference>
<dbReference type="GO" id="GO:0005739">
    <property type="term" value="C:mitochondrion"/>
    <property type="evidence" value="ECO:0007669"/>
    <property type="project" value="TreeGrafter"/>
</dbReference>
<sequence length="266" mass="29619">MMRFFETSGASVAASLMTVANDIRFFGCCRFCGLGEPVLPENEPGSCIMPGNVNPTLCEALTMVCARLWAILWQLQWEDPMAILSLMFLSLSLPVIYYNHCDCLGMPLPPLQRIVSEEFKPIVKEFLNCYTMSVSISHAGYIFEFETWLMMLHKLTRQRTRRELYNAGECEPNAVRGSNDGLRQVMGNLVAIEVGGSIGHFEHNVFKPVIASDLLQSLRLPGDASASFAKNCVRGIQANSERISKLLHESLMLVTSLNLKIGYDAA</sequence>
<dbReference type="Pfam" id="PF00206">
    <property type="entry name" value="Lyase_1"/>
    <property type="match status" value="1"/>
</dbReference>
<name>A0AAE1XTX9_9LAMI</name>
<dbReference type="AlphaFoldDB" id="A0AAE1XTX9"/>
<dbReference type="PANTHER" id="PTHR11444:SF1">
    <property type="entry name" value="FUMARATE HYDRATASE, MITOCHONDRIAL"/>
    <property type="match status" value="1"/>
</dbReference>
<dbReference type="Proteomes" id="UP001293254">
    <property type="component" value="Unassembled WGS sequence"/>
</dbReference>
<dbReference type="InterPro" id="IPR005677">
    <property type="entry name" value="Fum_hydII"/>
</dbReference>
<reference evidence="2" key="2">
    <citation type="journal article" date="2024" name="Plant">
        <title>Genomic evolution and insights into agronomic trait innovations of Sesamum species.</title>
        <authorList>
            <person name="Miao H."/>
            <person name="Wang L."/>
            <person name="Qu L."/>
            <person name="Liu H."/>
            <person name="Sun Y."/>
            <person name="Le M."/>
            <person name="Wang Q."/>
            <person name="Wei S."/>
            <person name="Zheng Y."/>
            <person name="Lin W."/>
            <person name="Duan Y."/>
            <person name="Cao H."/>
            <person name="Xiong S."/>
            <person name="Wang X."/>
            <person name="Wei L."/>
            <person name="Li C."/>
            <person name="Ma Q."/>
            <person name="Ju M."/>
            <person name="Zhao R."/>
            <person name="Li G."/>
            <person name="Mu C."/>
            <person name="Tian Q."/>
            <person name="Mei H."/>
            <person name="Zhang T."/>
            <person name="Gao T."/>
            <person name="Zhang H."/>
        </authorList>
    </citation>
    <scope>NUCLEOTIDE SEQUENCE</scope>
    <source>
        <strain evidence="2">3651</strain>
    </source>
</reference>
<dbReference type="EMBL" id="JACGWO010000009">
    <property type="protein sequence ID" value="KAK4417986.1"/>
    <property type="molecule type" value="Genomic_DNA"/>
</dbReference>
<feature type="domain" description="Fumarate lyase N-terminal" evidence="1">
    <location>
        <begin position="10"/>
        <end position="67"/>
    </location>
</feature>
<evidence type="ECO:0000313" key="2">
    <source>
        <dbReference type="EMBL" id="KAK4417986.1"/>
    </source>
</evidence>
<proteinExistence type="predicted"/>
<evidence type="ECO:0000259" key="1">
    <source>
        <dbReference type="Pfam" id="PF00206"/>
    </source>
</evidence>
<dbReference type="GO" id="GO:0006099">
    <property type="term" value="P:tricarboxylic acid cycle"/>
    <property type="evidence" value="ECO:0007669"/>
    <property type="project" value="TreeGrafter"/>
</dbReference>
<gene>
    <name evidence="2" type="ORF">Salat_2211300</name>
</gene>
<comment type="caution">
    <text evidence="2">The sequence shown here is derived from an EMBL/GenBank/DDBJ whole genome shotgun (WGS) entry which is preliminary data.</text>
</comment>
<accession>A0AAE1XTX9</accession>
<dbReference type="SUPFAM" id="SSF48557">
    <property type="entry name" value="L-aspartase-like"/>
    <property type="match status" value="2"/>
</dbReference>
<dbReference type="Gene3D" id="1.20.200.10">
    <property type="entry name" value="Fumarase/aspartase (Central domain)"/>
    <property type="match status" value="2"/>
</dbReference>